<dbReference type="EMBL" id="JBFSHR010000026">
    <property type="protein sequence ID" value="MEX6429833.1"/>
    <property type="molecule type" value="Genomic_DNA"/>
</dbReference>
<name>A0ABV3Y2P0_9ACTN</name>
<reference evidence="11 12" key="1">
    <citation type="submission" date="2024-07" db="EMBL/GenBank/DDBJ databases">
        <title>Draft Genome Sequence of Ferrimicrobium acidiphilum Strain YE2023, Isolated from a Pulp of Bioleach Reactor.</title>
        <authorList>
            <person name="Elkina Y.A."/>
            <person name="Bulaeva A.G."/>
            <person name="Beletsky A.V."/>
            <person name="Mardanov A.V."/>
        </authorList>
    </citation>
    <scope>NUCLEOTIDE SEQUENCE [LARGE SCALE GENOMIC DNA]</scope>
    <source>
        <strain evidence="11 12">YE2023</strain>
    </source>
</reference>
<evidence type="ECO:0000256" key="7">
    <source>
        <dbReference type="ARBA" id="ARBA00022723"/>
    </source>
</evidence>
<dbReference type="GO" id="GO:0016740">
    <property type="term" value="F:transferase activity"/>
    <property type="evidence" value="ECO:0007669"/>
    <property type="project" value="UniProtKB-KW"/>
</dbReference>
<evidence type="ECO:0000256" key="1">
    <source>
        <dbReference type="ARBA" id="ARBA00001966"/>
    </source>
</evidence>
<evidence type="ECO:0000256" key="6">
    <source>
        <dbReference type="ARBA" id="ARBA00022679"/>
    </source>
</evidence>
<dbReference type="PANTHER" id="PTHR30573">
    <property type="entry name" value="QUINOLINATE SYNTHETASE A"/>
    <property type="match status" value="1"/>
</dbReference>
<dbReference type="EC" id="2.5.1.72" evidence="3 10"/>
<comment type="cofactor">
    <cofactor evidence="1">
        <name>[4Fe-4S] cluster</name>
        <dbReference type="ChEBI" id="CHEBI:49883"/>
    </cofactor>
</comment>
<evidence type="ECO:0000256" key="9">
    <source>
        <dbReference type="ARBA" id="ARBA00023014"/>
    </source>
</evidence>
<sequence length="327" mass="36342">MSIIAPPQNPLAYERQLREAVHQHHAIILAHNYQPAWIKRVADITGDSLYLSQQARDTDATTIVFCGVRFMAETAKLLSPHKRVVLPADDAECSLADSITAADLLAWRAQHPEAIVVAYVNTSAAVKALSDVCCTSSNAPEVVSSIPAEREILFLPDQFLGAHVQRVTGHPNMHIWMGECHVHADISPDRLRAKMNEYPSASLMVHPECGCTTSTLYELADSAQDRVRFLSTNQMIAEARKTTQDHVLVATEVGILSDLRAANPRVHFEAVNPRAECPYMNRITPERLLESLTSTRDEISLDETVVGQARRAVERMVDPSLRIWTRP</sequence>
<dbReference type="NCBIfam" id="NF006879">
    <property type="entry name" value="PRK09375.1-4"/>
    <property type="match status" value="1"/>
</dbReference>
<proteinExistence type="predicted"/>
<comment type="caution">
    <text evidence="11">The sequence shown here is derived from an EMBL/GenBank/DDBJ whole genome shotgun (WGS) entry which is preliminary data.</text>
</comment>
<evidence type="ECO:0000256" key="4">
    <source>
        <dbReference type="ARBA" id="ARBA00022485"/>
    </source>
</evidence>
<comment type="pathway">
    <text evidence="2">Cofactor biosynthesis; NAD(+) biosynthesis; quinolinate from iminoaspartate: step 1/1.</text>
</comment>
<keyword evidence="6 11" id="KW-0808">Transferase</keyword>
<keyword evidence="4" id="KW-0004">4Fe-4S</keyword>
<keyword evidence="5" id="KW-0662">Pyridine nucleotide biosynthesis</keyword>
<protein>
    <recommendedName>
        <fullName evidence="3 10">Quinolinate synthase</fullName>
        <ecNumber evidence="3 10">2.5.1.72</ecNumber>
    </recommendedName>
</protein>
<keyword evidence="7" id="KW-0479">Metal-binding</keyword>
<evidence type="ECO:0000256" key="5">
    <source>
        <dbReference type="ARBA" id="ARBA00022642"/>
    </source>
</evidence>
<dbReference type="InterPro" id="IPR036094">
    <property type="entry name" value="NadA_sf"/>
</dbReference>
<keyword evidence="8" id="KW-0408">Iron</keyword>
<evidence type="ECO:0000256" key="10">
    <source>
        <dbReference type="NCBIfam" id="TIGR00550"/>
    </source>
</evidence>
<dbReference type="SUPFAM" id="SSF142754">
    <property type="entry name" value="NadA-like"/>
    <property type="match status" value="1"/>
</dbReference>
<dbReference type="InterPro" id="IPR003473">
    <property type="entry name" value="NadA"/>
</dbReference>
<evidence type="ECO:0000256" key="8">
    <source>
        <dbReference type="ARBA" id="ARBA00023004"/>
    </source>
</evidence>
<gene>
    <name evidence="11" type="primary">nadA</name>
    <name evidence="11" type="ORF">AB6A68_08285</name>
</gene>
<dbReference type="NCBIfam" id="NF006878">
    <property type="entry name" value="PRK09375.1-2"/>
    <property type="match status" value="1"/>
</dbReference>
<evidence type="ECO:0000313" key="11">
    <source>
        <dbReference type="EMBL" id="MEX6429833.1"/>
    </source>
</evidence>
<evidence type="ECO:0000256" key="2">
    <source>
        <dbReference type="ARBA" id="ARBA00005065"/>
    </source>
</evidence>
<dbReference type="Pfam" id="PF02445">
    <property type="entry name" value="NadA"/>
    <property type="match status" value="1"/>
</dbReference>
<dbReference type="Gene3D" id="3.40.50.10800">
    <property type="entry name" value="NadA-like"/>
    <property type="match status" value="3"/>
</dbReference>
<accession>A0ABV3Y2P0</accession>
<dbReference type="NCBIfam" id="TIGR00550">
    <property type="entry name" value="nadA"/>
    <property type="match status" value="1"/>
</dbReference>
<evidence type="ECO:0000313" key="12">
    <source>
        <dbReference type="Proteomes" id="UP001560267"/>
    </source>
</evidence>
<dbReference type="Proteomes" id="UP001560267">
    <property type="component" value="Unassembled WGS sequence"/>
</dbReference>
<keyword evidence="9" id="KW-0411">Iron-sulfur</keyword>
<organism evidence="11 12">
    <name type="scientific">Ferrimicrobium acidiphilum</name>
    <dbReference type="NCBI Taxonomy" id="121039"/>
    <lineage>
        <taxon>Bacteria</taxon>
        <taxon>Bacillati</taxon>
        <taxon>Actinomycetota</taxon>
        <taxon>Acidimicrobiia</taxon>
        <taxon>Acidimicrobiales</taxon>
        <taxon>Acidimicrobiaceae</taxon>
        <taxon>Ferrimicrobium</taxon>
    </lineage>
</organism>
<dbReference type="PANTHER" id="PTHR30573:SF0">
    <property type="entry name" value="QUINOLINATE SYNTHASE, CHLOROPLASTIC"/>
    <property type="match status" value="1"/>
</dbReference>
<keyword evidence="12" id="KW-1185">Reference proteome</keyword>
<evidence type="ECO:0000256" key="3">
    <source>
        <dbReference type="ARBA" id="ARBA00012669"/>
    </source>
</evidence>